<organism evidence="1 2">
    <name type="scientific">Prevotella dentalis (strain ATCC 49559 / DSM 3688 / JCM 13448 / NCTC 12043 / ES 2772)</name>
    <name type="common">Mitsuokella dentalis</name>
    <dbReference type="NCBI Taxonomy" id="908937"/>
    <lineage>
        <taxon>Bacteria</taxon>
        <taxon>Pseudomonadati</taxon>
        <taxon>Bacteroidota</taxon>
        <taxon>Bacteroidia</taxon>
        <taxon>Bacteroidales</taxon>
        <taxon>Prevotellaceae</taxon>
        <taxon>Prevotella</taxon>
    </lineage>
</organism>
<gene>
    <name evidence="1" type="ORF">HMPREF9136_2455</name>
</gene>
<reference evidence="1 2" key="1">
    <citation type="submission" date="2011-04" db="EMBL/GenBank/DDBJ databases">
        <authorList>
            <person name="Muzny D."/>
            <person name="Qin X."/>
            <person name="Deng J."/>
            <person name="Jiang H."/>
            <person name="Liu Y."/>
            <person name="Qu J."/>
            <person name="Song X.-Z."/>
            <person name="Zhang L."/>
            <person name="Thornton R."/>
            <person name="Coyle M."/>
            <person name="Francisco L."/>
            <person name="Jackson L."/>
            <person name="Javaid M."/>
            <person name="Korchina V."/>
            <person name="Kovar C."/>
            <person name="Mata R."/>
            <person name="Mathew T."/>
            <person name="Ngo R."/>
            <person name="Nguyen L."/>
            <person name="Nguyen N."/>
            <person name="Okwuonu G."/>
            <person name="Ongeri F."/>
            <person name="Pham C."/>
            <person name="Simmons D."/>
            <person name="Wilczek-Boney K."/>
            <person name="Hale W."/>
            <person name="Jakkamsetti A."/>
            <person name="Pham P."/>
            <person name="Ruth R."/>
            <person name="San Lucas F."/>
            <person name="Warren J."/>
            <person name="Zhang J."/>
            <person name="Zhao Z."/>
            <person name="Zhou C."/>
            <person name="Zhu D."/>
            <person name="Lee S."/>
            <person name="Bess C."/>
            <person name="Blankenburg K."/>
            <person name="Forbes L."/>
            <person name="Fu Q."/>
            <person name="Gubbala S."/>
            <person name="Hirani K."/>
            <person name="Jayaseelan J.C."/>
            <person name="Lara F."/>
            <person name="Munidasa M."/>
            <person name="Palculict T."/>
            <person name="Patil S."/>
            <person name="Pu L.-L."/>
            <person name="Saada N."/>
            <person name="Tang L."/>
            <person name="Weissenberger G."/>
            <person name="Zhu Y."/>
            <person name="Hemphill L."/>
            <person name="Shang Y."/>
            <person name="Youmans B."/>
            <person name="Ayvaz T."/>
            <person name="Ross M."/>
            <person name="Santibanez J."/>
            <person name="Aqrawi P."/>
            <person name="Gross S."/>
            <person name="Joshi V."/>
            <person name="Fowler G."/>
            <person name="Nazareth L."/>
            <person name="Reid J."/>
            <person name="Worley K."/>
            <person name="Petrosino J."/>
            <person name="Highlander S."/>
            <person name="Gibbs R."/>
        </authorList>
    </citation>
    <scope>NUCLEOTIDE SEQUENCE [LARGE SCALE GENOMIC DNA]</scope>
    <source>
        <strain evidence="1 2">DSM 3688</strain>
    </source>
</reference>
<dbReference type="EMBL" id="AFPW01000046">
    <property type="protein sequence ID" value="EGQ12237.1"/>
    <property type="molecule type" value="Genomic_DNA"/>
</dbReference>
<dbReference type="Proteomes" id="UP000007820">
    <property type="component" value="Unassembled WGS sequence"/>
</dbReference>
<name>F9D6H7_PREDD</name>
<proteinExistence type="predicted"/>
<protein>
    <submittedName>
        <fullName evidence="1">Uncharacterized protein</fullName>
    </submittedName>
</protein>
<accession>F9D6H7</accession>
<comment type="caution">
    <text evidence="1">The sequence shown here is derived from an EMBL/GenBank/DDBJ whole genome shotgun (WGS) entry which is preliminary data.</text>
</comment>
<dbReference type="AlphaFoldDB" id="F9D6H7"/>
<evidence type="ECO:0000313" key="1">
    <source>
        <dbReference type="EMBL" id="EGQ12237.1"/>
    </source>
</evidence>
<sequence length="44" mass="5199">MFYRTNSVIFSSCSEKMFSMRIEKDTMLFHKDCLVKLCDIDVSV</sequence>
<evidence type="ECO:0000313" key="2">
    <source>
        <dbReference type="Proteomes" id="UP000007820"/>
    </source>
</evidence>